<keyword evidence="1" id="KW-1133">Transmembrane helix</keyword>
<gene>
    <name evidence="4" type="ORF">HHUSO_G6219</name>
</gene>
<dbReference type="InterPro" id="IPR013783">
    <property type="entry name" value="Ig-like_fold"/>
</dbReference>
<feature type="domain" description="Ig-like" evidence="3">
    <location>
        <begin position="142"/>
        <end position="234"/>
    </location>
</feature>
<dbReference type="SMART" id="SM00409">
    <property type="entry name" value="IG"/>
    <property type="match status" value="3"/>
</dbReference>
<dbReference type="InterPro" id="IPR036179">
    <property type="entry name" value="Ig-like_dom_sf"/>
</dbReference>
<dbReference type="PROSITE" id="PS50835">
    <property type="entry name" value="IG_LIKE"/>
    <property type="match status" value="3"/>
</dbReference>
<protein>
    <submittedName>
        <fullName evidence="4">Sialic acid-binding Ig-like lectin 14</fullName>
    </submittedName>
</protein>
<evidence type="ECO:0000313" key="5">
    <source>
        <dbReference type="Proteomes" id="UP001369086"/>
    </source>
</evidence>
<dbReference type="Proteomes" id="UP001369086">
    <property type="component" value="Unassembled WGS sequence"/>
</dbReference>
<evidence type="ECO:0000256" key="1">
    <source>
        <dbReference type="SAM" id="Phobius"/>
    </source>
</evidence>
<dbReference type="EMBL" id="JAHFZB010000005">
    <property type="protein sequence ID" value="KAK6489430.1"/>
    <property type="molecule type" value="Genomic_DNA"/>
</dbReference>
<organism evidence="4 5">
    <name type="scientific">Huso huso</name>
    <name type="common">Beluga</name>
    <name type="synonym">Acipenser huso</name>
    <dbReference type="NCBI Taxonomy" id="61971"/>
    <lineage>
        <taxon>Eukaryota</taxon>
        <taxon>Metazoa</taxon>
        <taxon>Chordata</taxon>
        <taxon>Craniata</taxon>
        <taxon>Vertebrata</taxon>
        <taxon>Euteleostomi</taxon>
        <taxon>Actinopterygii</taxon>
        <taxon>Chondrostei</taxon>
        <taxon>Acipenseriformes</taxon>
        <taxon>Acipenseridae</taxon>
        <taxon>Huso</taxon>
    </lineage>
</organism>
<dbReference type="PANTHER" id="PTHR46484">
    <property type="entry name" value="SI:CH211-171H4.5-RELATED"/>
    <property type="match status" value="1"/>
</dbReference>
<dbReference type="InterPro" id="IPR003599">
    <property type="entry name" value="Ig_sub"/>
</dbReference>
<feature type="signal peptide" evidence="2">
    <location>
        <begin position="1"/>
        <end position="18"/>
    </location>
</feature>
<reference evidence="4 5" key="1">
    <citation type="submission" date="2021-05" db="EMBL/GenBank/DDBJ databases">
        <authorList>
            <person name="Zahm M."/>
            <person name="Klopp C."/>
            <person name="Cabau C."/>
            <person name="Kuhl H."/>
            <person name="Suciu R."/>
            <person name="Ciorpac M."/>
            <person name="Holostenco D."/>
            <person name="Gessner J."/>
            <person name="Wuertz S."/>
            <person name="Hohne C."/>
            <person name="Stock M."/>
            <person name="Gislard M."/>
            <person name="Lluch J."/>
            <person name="Milhes M."/>
            <person name="Lampietro C."/>
            <person name="Lopez Roques C."/>
            <person name="Donnadieu C."/>
            <person name="Du K."/>
            <person name="Schartl M."/>
            <person name="Guiguen Y."/>
        </authorList>
    </citation>
    <scope>NUCLEOTIDE SEQUENCE [LARGE SCALE GENOMIC DNA]</scope>
    <source>
        <strain evidence="4">Hh-F2</strain>
        <tissue evidence="4">Blood</tissue>
    </source>
</reference>
<keyword evidence="5" id="KW-1185">Reference proteome</keyword>
<feature type="chain" id="PRO_5046419851" evidence="2">
    <location>
        <begin position="19"/>
        <end position="506"/>
    </location>
</feature>
<dbReference type="Gene3D" id="2.60.40.10">
    <property type="entry name" value="Immunoglobulins"/>
    <property type="match status" value="4"/>
</dbReference>
<comment type="caution">
    <text evidence="4">The sequence shown here is derived from an EMBL/GenBank/DDBJ whole genome shotgun (WGS) entry which is preliminary data.</text>
</comment>
<dbReference type="InterPro" id="IPR007110">
    <property type="entry name" value="Ig-like_dom"/>
</dbReference>
<proteinExistence type="predicted"/>
<dbReference type="PANTHER" id="PTHR46484:SF1">
    <property type="entry name" value="SCHWANN CELL MYELIN PROTEIN-RELATED"/>
    <property type="match status" value="1"/>
</dbReference>
<evidence type="ECO:0000313" key="4">
    <source>
        <dbReference type="EMBL" id="KAK6489430.1"/>
    </source>
</evidence>
<evidence type="ECO:0000256" key="2">
    <source>
        <dbReference type="SAM" id="SignalP"/>
    </source>
</evidence>
<evidence type="ECO:0000259" key="3">
    <source>
        <dbReference type="PROSITE" id="PS50835"/>
    </source>
</evidence>
<dbReference type="SUPFAM" id="SSF48726">
    <property type="entry name" value="Immunoglobulin"/>
    <property type="match status" value="4"/>
</dbReference>
<feature type="domain" description="Ig-like" evidence="3">
    <location>
        <begin position="326"/>
        <end position="421"/>
    </location>
</feature>
<keyword evidence="1" id="KW-0812">Transmembrane</keyword>
<keyword evidence="2" id="KW-0732">Signal</keyword>
<feature type="domain" description="Ig-like" evidence="3">
    <location>
        <begin position="237"/>
        <end position="319"/>
    </location>
</feature>
<accession>A0ABR0ZYK7</accession>
<name>A0ABR0ZYK7_HUSHU</name>
<keyword evidence="1" id="KW-0472">Membrane</keyword>
<sequence length="506" mass="56542">MLCFQKLLLQCVFLEVICLNDDYKIILPTSISALKGSCVVIPCEFSIPDHEKYAESILGMWHFGNWGEYVSHPDSSKVVTRFKKRTALIGDLQKHNCSLKIDEVKVDDTGPFCFRFDVPGIVKGSYFKHEVLIHITDSPDVPSINCLPELKAGVDLAVTCSVPHTCLTNPPIITWSYTNGTFAVYHNKTGNGAWQVYSVLKFIPLASDHKSRLTCTAKYWGGKQADASVLLNVTYRPKNVNIEYKESRVKEGASIDLRCASDSYPPASSYQWYNVIGDQTLRLPQTSATIYVQNVSRKSRAFFCTSQNSEGLTNSTTVRLNVEYKPEILSESACTLDITGQLTCQCIVDSNPPPEIEWRISGSNLNESNTGLKSFSINNSRGQQNTVTKVLQGWVPFTGNLSCSATNTQGKASMSFKRPMSDLYIYIAIVVAAVLIIAIGAGLCRLRVKRNERKKHDPKIAFVNNYEQPKPERKTETQDDVMNDIYENVQAFEVDEDIYVNVSANK</sequence>
<feature type="transmembrane region" description="Helical" evidence="1">
    <location>
        <begin position="423"/>
        <end position="446"/>
    </location>
</feature>